<feature type="compositionally biased region" description="Polar residues" evidence="1">
    <location>
        <begin position="442"/>
        <end position="456"/>
    </location>
</feature>
<feature type="region of interest" description="Disordered" evidence="1">
    <location>
        <begin position="209"/>
        <end position="234"/>
    </location>
</feature>
<protein>
    <submittedName>
        <fullName evidence="2">Uncharacterized protein</fullName>
    </submittedName>
</protein>
<dbReference type="EMBL" id="JAPWDV010000001">
    <property type="protein sequence ID" value="KAJ6224432.1"/>
    <property type="molecule type" value="Genomic_DNA"/>
</dbReference>
<comment type="caution">
    <text evidence="2">The sequence shown here is derived from an EMBL/GenBank/DDBJ whole genome shotgun (WGS) entry which is preliminary data.</text>
</comment>
<feature type="compositionally biased region" description="Polar residues" evidence="1">
    <location>
        <begin position="209"/>
        <end position="229"/>
    </location>
</feature>
<feature type="region of interest" description="Disordered" evidence="1">
    <location>
        <begin position="1"/>
        <end position="99"/>
    </location>
</feature>
<evidence type="ECO:0000313" key="3">
    <source>
        <dbReference type="Proteomes" id="UP001142055"/>
    </source>
</evidence>
<organism evidence="2 3">
    <name type="scientific">Blomia tropicalis</name>
    <name type="common">Mite</name>
    <dbReference type="NCBI Taxonomy" id="40697"/>
    <lineage>
        <taxon>Eukaryota</taxon>
        <taxon>Metazoa</taxon>
        <taxon>Ecdysozoa</taxon>
        <taxon>Arthropoda</taxon>
        <taxon>Chelicerata</taxon>
        <taxon>Arachnida</taxon>
        <taxon>Acari</taxon>
        <taxon>Acariformes</taxon>
        <taxon>Sarcoptiformes</taxon>
        <taxon>Astigmata</taxon>
        <taxon>Glycyphagoidea</taxon>
        <taxon>Echimyopodidae</taxon>
        <taxon>Blomia</taxon>
    </lineage>
</organism>
<gene>
    <name evidence="2" type="ORF">RDWZM_002977</name>
</gene>
<feature type="region of interest" description="Disordered" evidence="1">
    <location>
        <begin position="273"/>
        <end position="384"/>
    </location>
</feature>
<feature type="region of interest" description="Disordered" evidence="1">
    <location>
        <begin position="134"/>
        <end position="187"/>
    </location>
</feature>
<feature type="compositionally biased region" description="Low complexity" evidence="1">
    <location>
        <begin position="26"/>
        <end position="45"/>
    </location>
</feature>
<feature type="compositionally biased region" description="Polar residues" evidence="1">
    <location>
        <begin position="319"/>
        <end position="361"/>
    </location>
</feature>
<accession>A0A9Q0MH99</accession>
<feature type="compositionally biased region" description="Polar residues" evidence="1">
    <location>
        <begin position="468"/>
        <end position="483"/>
    </location>
</feature>
<dbReference type="AlphaFoldDB" id="A0A9Q0MH99"/>
<dbReference type="Proteomes" id="UP001142055">
    <property type="component" value="Chromosome 1"/>
</dbReference>
<proteinExistence type="predicted"/>
<evidence type="ECO:0000256" key="1">
    <source>
        <dbReference type="SAM" id="MobiDB-lite"/>
    </source>
</evidence>
<sequence length="578" mass="67382">MNNHEIDHHQTQIEQPKIFEQKSRQLRPLPKRQPQQQQQQQQQQKYQSKPTYKTEEQFIYRPAHYFSDDPNDPNRNRHRLNNNNNKSPKYVIEKHGKSRSNKPIQMINDVNEDEDDSLPAMFPQLANVINQYNSEQSDQSMGGRQQLDTNHVRSKSNQPRFTATTTRSAPTPPKMMMENPRIYTKPMYDQRVMPTRPQLNYRPINQYETNIESPPKSTEPYSFDGSPSRSIVKDPSSDALSFYLSSIQGDSQPPPQTPSSINDEVYNLNSFSVKTSHPNRQRTSPSTSMKFDPSNSVRAGPNTFMSLRFEPSNDDENKQNNNSPSNKFYTSQQRSQPQLDPNRITYRTQTVNSIEDQQQRPTRNHYESRHVMSPNKYNPAPLASINFRQRKAVKNEDAKPETGRAQVYSYFHTFPTNNDESKVKTKQTKTQLKKVDVKPQDSKYQNKYRQPQAKNRQNYKSKPKNDRINQYNGNQASASEMMSNTVKPNKFNWKLNVQRYAKEFGFQLPPSLAEQNFELQSANEEPILSSPLEIEQKQSRNQIPMASNPSYQATNLNNDSSMVRYYYDIVNHHQSQLH</sequence>
<keyword evidence="3" id="KW-1185">Reference proteome</keyword>
<feature type="region of interest" description="Disordered" evidence="1">
    <location>
        <begin position="415"/>
        <end position="483"/>
    </location>
</feature>
<name>A0A9Q0MH99_BLOTA</name>
<reference evidence="2" key="1">
    <citation type="submission" date="2022-12" db="EMBL/GenBank/DDBJ databases">
        <title>Genome assemblies of Blomia tropicalis.</title>
        <authorList>
            <person name="Cui Y."/>
        </authorList>
    </citation>
    <scope>NUCLEOTIDE SEQUENCE</scope>
    <source>
        <tissue evidence="2">Adult mites</tissue>
    </source>
</reference>
<evidence type="ECO:0000313" key="2">
    <source>
        <dbReference type="EMBL" id="KAJ6224432.1"/>
    </source>
</evidence>
<feature type="compositionally biased region" description="Polar residues" evidence="1">
    <location>
        <begin position="273"/>
        <end position="297"/>
    </location>
</feature>
<feature type="compositionally biased region" description="Basic and acidic residues" evidence="1">
    <location>
        <begin position="1"/>
        <end position="23"/>
    </location>
</feature>
<feature type="compositionally biased region" description="Low complexity" evidence="1">
    <location>
        <begin position="159"/>
        <end position="169"/>
    </location>
</feature>
<feature type="compositionally biased region" description="Polar residues" evidence="1">
    <location>
        <begin position="134"/>
        <end position="149"/>
    </location>
</feature>